<comment type="caution">
    <text evidence="1">The sequence shown here is derived from an EMBL/GenBank/DDBJ whole genome shotgun (WGS) entry which is preliminary data.</text>
</comment>
<proteinExistence type="predicted"/>
<dbReference type="EMBL" id="MU118941">
    <property type="protein sequence ID" value="KAF9641909.1"/>
    <property type="molecule type" value="Genomic_DNA"/>
</dbReference>
<reference evidence="1" key="1">
    <citation type="submission" date="2019-10" db="EMBL/GenBank/DDBJ databases">
        <authorList>
            <consortium name="DOE Joint Genome Institute"/>
            <person name="Kuo A."/>
            <person name="Miyauchi S."/>
            <person name="Kiss E."/>
            <person name="Drula E."/>
            <person name="Kohler A."/>
            <person name="Sanchez-Garcia M."/>
            <person name="Andreopoulos B."/>
            <person name="Barry K.W."/>
            <person name="Bonito G."/>
            <person name="Buee M."/>
            <person name="Carver A."/>
            <person name="Chen C."/>
            <person name="Cichocki N."/>
            <person name="Clum A."/>
            <person name="Culley D."/>
            <person name="Crous P.W."/>
            <person name="Fauchery L."/>
            <person name="Girlanda M."/>
            <person name="Hayes R."/>
            <person name="Keri Z."/>
            <person name="Labutti K."/>
            <person name="Lipzen A."/>
            <person name="Lombard V."/>
            <person name="Magnuson J."/>
            <person name="Maillard F."/>
            <person name="Morin E."/>
            <person name="Murat C."/>
            <person name="Nolan M."/>
            <person name="Ohm R."/>
            <person name="Pangilinan J."/>
            <person name="Pereira M."/>
            <person name="Perotto S."/>
            <person name="Peter M."/>
            <person name="Riley R."/>
            <person name="Sitrit Y."/>
            <person name="Stielow B."/>
            <person name="Szollosi G."/>
            <person name="Zifcakova L."/>
            <person name="Stursova M."/>
            <person name="Spatafora J.W."/>
            <person name="Tedersoo L."/>
            <person name="Vaario L.-M."/>
            <person name="Yamada A."/>
            <person name="Yan M."/>
            <person name="Wang P."/>
            <person name="Xu J."/>
            <person name="Bruns T."/>
            <person name="Baldrian P."/>
            <person name="Vilgalys R."/>
            <person name="Henrissat B."/>
            <person name="Grigoriev I.V."/>
            <person name="Hibbett D."/>
            <person name="Nagy L.G."/>
            <person name="Martin F.M."/>
        </authorList>
    </citation>
    <scope>NUCLEOTIDE SEQUENCE</scope>
    <source>
        <strain evidence="1">P2</strain>
    </source>
</reference>
<name>A0ACB6YXB4_THEGA</name>
<dbReference type="Proteomes" id="UP000886501">
    <property type="component" value="Unassembled WGS sequence"/>
</dbReference>
<organism evidence="1 2">
    <name type="scientific">Thelephora ganbajun</name>
    <name type="common">Ganba fungus</name>
    <dbReference type="NCBI Taxonomy" id="370292"/>
    <lineage>
        <taxon>Eukaryota</taxon>
        <taxon>Fungi</taxon>
        <taxon>Dikarya</taxon>
        <taxon>Basidiomycota</taxon>
        <taxon>Agaricomycotina</taxon>
        <taxon>Agaricomycetes</taxon>
        <taxon>Thelephorales</taxon>
        <taxon>Thelephoraceae</taxon>
        <taxon>Thelephora</taxon>
    </lineage>
</organism>
<protein>
    <submittedName>
        <fullName evidence="1">Uncharacterized protein</fullName>
    </submittedName>
</protein>
<accession>A0ACB6YXB4</accession>
<keyword evidence="2" id="KW-1185">Reference proteome</keyword>
<gene>
    <name evidence="1" type="ORF">BDM02DRAFT_3133476</name>
</gene>
<evidence type="ECO:0000313" key="1">
    <source>
        <dbReference type="EMBL" id="KAF9641909.1"/>
    </source>
</evidence>
<reference evidence="1" key="2">
    <citation type="journal article" date="2020" name="Nat. Commun.">
        <title>Large-scale genome sequencing of mycorrhizal fungi provides insights into the early evolution of symbiotic traits.</title>
        <authorList>
            <person name="Miyauchi S."/>
            <person name="Kiss E."/>
            <person name="Kuo A."/>
            <person name="Drula E."/>
            <person name="Kohler A."/>
            <person name="Sanchez-Garcia M."/>
            <person name="Morin E."/>
            <person name="Andreopoulos B."/>
            <person name="Barry K.W."/>
            <person name="Bonito G."/>
            <person name="Buee M."/>
            <person name="Carver A."/>
            <person name="Chen C."/>
            <person name="Cichocki N."/>
            <person name="Clum A."/>
            <person name="Culley D."/>
            <person name="Crous P.W."/>
            <person name="Fauchery L."/>
            <person name="Girlanda M."/>
            <person name="Hayes R.D."/>
            <person name="Keri Z."/>
            <person name="LaButti K."/>
            <person name="Lipzen A."/>
            <person name="Lombard V."/>
            <person name="Magnuson J."/>
            <person name="Maillard F."/>
            <person name="Murat C."/>
            <person name="Nolan M."/>
            <person name="Ohm R.A."/>
            <person name="Pangilinan J."/>
            <person name="Pereira M.F."/>
            <person name="Perotto S."/>
            <person name="Peter M."/>
            <person name="Pfister S."/>
            <person name="Riley R."/>
            <person name="Sitrit Y."/>
            <person name="Stielow J.B."/>
            <person name="Szollosi G."/>
            <person name="Zifcakova L."/>
            <person name="Stursova M."/>
            <person name="Spatafora J.W."/>
            <person name="Tedersoo L."/>
            <person name="Vaario L.M."/>
            <person name="Yamada A."/>
            <person name="Yan M."/>
            <person name="Wang P."/>
            <person name="Xu J."/>
            <person name="Bruns T."/>
            <person name="Baldrian P."/>
            <person name="Vilgalys R."/>
            <person name="Dunand C."/>
            <person name="Henrissat B."/>
            <person name="Grigoriev I.V."/>
            <person name="Hibbett D."/>
            <person name="Nagy L.G."/>
            <person name="Martin F.M."/>
        </authorList>
    </citation>
    <scope>NUCLEOTIDE SEQUENCE</scope>
    <source>
        <strain evidence="1">P2</strain>
    </source>
</reference>
<evidence type="ECO:0000313" key="2">
    <source>
        <dbReference type="Proteomes" id="UP000886501"/>
    </source>
</evidence>
<sequence>MVTGGPCVLDFSFSPEVEWALTSHQRVLVVLLASPFHKRRFLRVASRKARLGCGRGDVELDGSGDGGDEGLKQMVAQLELAWEQRDQPSSSRYISLEDVVREEEAVGEGEVEGEDLEMSEDRVWSPNSSDRAALALFPDAPSFPVQ</sequence>